<dbReference type="Proteomes" id="UP000190423">
    <property type="component" value="Unassembled WGS sequence"/>
</dbReference>
<dbReference type="AlphaFoldDB" id="A0A1T4JHN8"/>
<sequence length="226" mass="24977">MADILKDGLTKLNFSSEEITVLLPKMERYIKELILFNSAYNLTNTSDFDEIAVNHILDSLSAVKQICILAGHLEKKSACIKIGDIGSGGGLPGIPLAAALPTFNFTLVERMDKRCAFLENAAAILGLNNVIVLKSEAEKVSPESFDIATFRAFRPLDKKMAKTLLNLTAQNGFLAAYKAKKESITEEMNAISDIIPEYKAEPLFVPFLTDSQKNPRERNLVIIQKK</sequence>
<feature type="binding site" evidence="6">
    <location>
        <begin position="137"/>
        <end position="138"/>
    </location>
    <ligand>
        <name>S-adenosyl-L-methionine</name>
        <dbReference type="ChEBI" id="CHEBI:59789"/>
    </ligand>
</feature>
<evidence type="ECO:0000313" key="7">
    <source>
        <dbReference type="EMBL" id="SJZ29676.1"/>
    </source>
</evidence>
<keyword evidence="1 6" id="KW-0963">Cytoplasm</keyword>
<dbReference type="InterPro" id="IPR003682">
    <property type="entry name" value="rRNA_ssu_MeTfrase_G"/>
</dbReference>
<evidence type="ECO:0000256" key="6">
    <source>
        <dbReference type="HAMAP-Rule" id="MF_00074"/>
    </source>
</evidence>
<dbReference type="Gene3D" id="3.40.50.150">
    <property type="entry name" value="Vaccinia Virus protein VP39"/>
    <property type="match status" value="1"/>
</dbReference>
<name>A0A1T4JHN8_TREPO</name>
<dbReference type="GO" id="GO:0070043">
    <property type="term" value="F:rRNA (guanine-N7-)-methyltransferase activity"/>
    <property type="evidence" value="ECO:0007669"/>
    <property type="project" value="UniProtKB-UniRule"/>
</dbReference>
<comment type="function">
    <text evidence="6">Specifically methylates the N7 position of a guanine in 16S rRNA.</text>
</comment>
<dbReference type="NCBIfam" id="TIGR00138">
    <property type="entry name" value="rsmG_gidB"/>
    <property type="match status" value="1"/>
</dbReference>
<keyword evidence="5 6" id="KW-0949">S-adenosyl-L-methionine</keyword>
<comment type="similarity">
    <text evidence="6">Belongs to the methyltransferase superfamily. RNA methyltransferase RsmG family.</text>
</comment>
<comment type="subcellular location">
    <subcellularLocation>
        <location evidence="6">Cytoplasm</location>
    </subcellularLocation>
</comment>
<feature type="binding site" evidence="6">
    <location>
        <position position="86"/>
    </location>
    <ligand>
        <name>S-adenosyl-L-methionine</name>
        <dbReference type="ChEBI" id="CHEBI:59789"/>
    </ligand>
</feature>
<dbReference type="PANTHER" id="PTHR31760:SF0">
    <property type="entry name" value="S-ADENOSYL-L-METHIONINE-DEPENDENT METHYLTRANSFERASES SUPERFAMILY PROTEIN"/>
    <property type="match status" value="1"/>
</dbReference>
<keyword evidence="8" id="KW-1185">Reference proteome</keyword>
<organism evidence="7 8">
    <name type="scientific">Treponema porcinum</name>
    <dbReference type="NCBI Taxonomy" id="261392"/>
    <lineage>
        <taxon>Bacteria</taxon>
        <taxon>Pseudomonadati</taxon>
        <taxon>Spirochaetota</taxon>
        <taxon>Spirochaetia</taxon>
        <taxon>Spirochaetales</taxon>
        <taxon>Treponemataceae</taxon>
        <taxon>Treponema</taxon>
    </lineage>
</organism>
<feature type="binding site" evidence="6">
    <location>
        <position position="151"/>
    </location>
    <ligand>
        <name>S-adenosyl-L-methionine</name>
        <dbReference type="ChEBI" id="CHEBI:59789"/>
    </ligand>
</feature>
<evidence type="ECO:0000256" key="2">
    <source>
        <dbReference type="ARBA" id="ARBA00022552"/>
    </source>
</evidence>
<keyword evidence="4 6" id="KW-0808">Transferase</keyword>
<dbReference type="RefSeq" id="WP_078932096.1">
    <property type="nucleotide sequence ID" value="NZ_FUWG01000002.1"/>
</dbReference>
<dbReference type="HAMAP" id="MF_00074">
    <property type="entry name" value="16SrRNA_methyltr_G"/>
    <property type="match status" value="1"/>
</dbReference>
<evidence type="ECO:0000313" key="8">
    <source>
        <dbReference type="Proteomes" id="UP000190423"/>
    </source>
</evidence>
<dbReference type="EMBL" id="FUWG01000002">
    <property type="protein sequence ID" value="SJZ29676.1"/>
    <property type="molecule type" value="Genomic_DNA"/>
</dbReference>
<evidence type="ECO:0000256" key="1">
    <source>
        <dbReference type="ARBA" id="ARBA00022490"/>
    </source>
</evidence>
<protein>
    <recommendedName>
        <fullName evidence="6">Ribosomal RNA small subunit methyltransferase G</fullName>
        <ecNumber evidence="6">2.1.1.-</ecNumber>
    </recommendedName>
    <alternativeName>
        <fullName evidence="6">16S rRNA 7-methylguanosine methyltransferase</fullName>
        <shortName evidence="6">16S rRNA m7G methyltransferase</shortName>
    </alternativeName>
</protein>
<dbReference type="GeneID" id="78315503"/>
<dbReference type="Pfam" id="PF02527">
    <property type="entry name" value="GidB"/>
    <property type="match status" value="1"/>
</dbReference>
<dbReference type="CDD" id="cd02440">
    <property type="entry name" value="AdoMet_MTases"/>
    <property type="match status" value="1"/>
</dbReference>
<gene>
    <name evidence="6" type="primary">rsmG</name>
    <name evidence="7" type="ORF">SAMN02745149_00180</name>
</gene>
<keyword evidence="2 6" id="KW-0698">rRNA processing</keyword>
<feature type="binding site" evidence="6">
    <location>
        <position position="91"/>
    </location>
    <ligand>
        <name>S-adenosyl-L-methionine</name>
        <dbReference type="ChEBI" id="CHEBI:59789"/>
    </ligand>
</feature>
<accession>A0A1T4JHN8</accession>
<dbReference type="PANTHER" id="PTHR31760">
    <property type="entry name" value="S-ADENOSYL-L-METHIONINE-DEPENDENT METHYLTRANSFERASES SUPERFAMILY PROTEIN"/>
    <property type="match status" value="1"/>
</dbReference>
<evidence type="ECO:0000256" key="5">
    <source>
        <dbReference type="ARBA" id="ARBA00022691"/>
    </source>
</evidence>
<keyword evidence="3 6" id="KW-0489">Methyltransferase</keyword>
<dbReference type="STRING" id="261392.SAMN02745149_00180"/>
<dbReference type="OrthoDB" id="9808773at2"/>
<dbReference type="SUPFAM" id="SSF53335">
    <property type="entry name" value="S-adenosyl-L-methionine-dependent methyltransferases"/>
    <property type="match status" value="1"/>
</dbReference>
<evidence type="ECO:0000256" key="3">
    <source>
        <dbReference type="ARBA" id="ARBA00022603"/>
    </source>
</evidence>
<reference evidence="7 8" key="1">
    <citation type="submission" date="2017-02" db="EMBL/GenBank/DDBJ databases">
        <authorList>
            <person name="Peterson S.W."/>
        </authorList>
    </citation>
    <scope>NUCLEOTIDE SEQUENCE [LARGE SCALE GENOMIC DNA]</scope>
    <source>
        <strain evidence="7 8">ATCC BAA-908</strain>
    </source>
</reference>
<proteinExistence type="inferred from homology"/>
<dbReference type="InterPro" id="IPR029063">
    <property type="entry name" value="SAM-dependent_MTases_sf"/>
</dbReference>
<evidence type="ECO:0000256" key="4">
    <source>
        <dbReference type="ARBA" id="ARBA00022679"/>
    </source>
</evidence>
<dbReference type="GO" id="GO:0005829">
    <property type="term" value="C:cytosol"/>
    <property type="evidence" value="ECO:0007669"/>
    <property type="project" value="TreeGrafter"/>
</dbReference>
<dbReference type="EC" id="2.1.1.-" evidence="6"/>
<dbReference type="PIRSF" id="PIRSF003078">
    <property type="entry name" value="GidB"/>
    <property type="match status" value="1"/>
</dbReference>
<comment type="caution">
    <text evidence="6">Lacks conserved residue(s) required for the propagation of feature annotation.</text>
</comment>